<dbReference type="GO" id="GO:0003677">
    <property type="term" value="F:DNA binding"/>
    <property type="evidence" value="ECO:0007669"/>
    <property type="project" value="UniProtKB-KW"/>
</dbReference>
<accession>A0A4D6LVH7</accession>
<sequence>MVLLKDIVPAAHNNIESKFIVLEKGSTALEGKNRICLTLVADETAAVHLQLWGDECNAFDSGDIIHLRKGIFSYQHGNLILRAGKRGKLEKSGEFVMSYVEIPNMSEIHWIPHATNSKYYIQDYWRSWRNKSDMVLLKDIVPAAHNNIESKFIVLEKGSTALEGKNRICLTLVADETAAVHLQLWGDECNAFDSGDIIHLRKGIFSYQHGNLILRAGKRGKLEKSGEFVMSYVEIPNMSEIHWIPHATNSKYYIQDYVISPHSRIFPPIP</sequence>
<dbReference type="Gene3D" id="2.40.50.140">
    <property type="entry name" value="Nucleic acid-binding proteins"/>
    <property type="match status" value="2"/>
</dbReference>
<evidence type="ECO:0000256" key="1">
    <source>
        <dbReference type="ARBA" id="ARBA00023125"/>
    </source>
</evidence>
<name>A0A4D6LVH7_VIGUN</name>
<dbReference type="SUPFAM" id="SSF50249">
    <property type="entry name" value="Nucleic acid-binding proteins"/>
    <property type="match status" value="2"/>
</dbReference>
<dbReference type="InterPro" id="IPR051231">
    <property type="entry name" value="SOSS-B"/>
</dbReference>
<proteinExistence type="predicted"/>
<keyword evidence="3" id="KW-1185">Reference proteome</keyword>
<dbReference type="Proteomes" id="UP000501690">
    <property type="component" value="Linkage Group LG4"/>
</dbReference>
<gene>
    <name evidence="2" type="ORF">DEO72_LG4g2883</name>
</gene>
<organism evidence="2 3">
    <name type="scientific">Vigna unguiculata</name>
    <name type="common">Cowpea</name>
    <dbReference type="NCBI Taxonomy" id="3917"/>
    <lineage>
        <taxon>Eukaryota</taxon>
        <taxon>Viridiplantae</taxon>
        <taxon>Streptophyta</taxon>
        <taxon>Embryophyta</taxon>
        <taxon>Tracheophyta</taxon>
        <taxon>Spermatophyta</taxon>
        <taxon>Magnoliopsida</taxon>
        <taxon>eudicotyledons</taxon>
        <taxon>Gunneridae</taxon>
        <taxon>Pentapetalae</taxon>
        <taxon>rosids</taxon>
        <taxon>fabids</taxon>
        <taxon>Fabales</taxon>
        <taxon>Fabaceae</taxon>
        <taxon>Papilionoideae</taxon>
        <taxon>50 kb inversion clade</taxon>
        <taxon>NPAAA clade</taxon>
        <taxon>indigoferoid/millettioid clade</taxon>
        <taxon>Phaseoleae</taxon>
        <taxon>Vigna</taxon>
    </lineage>
</organism>
<dbReference type="FunFam" id="2.40.50.140:FF:000072">
    <property type="entry name" value="SOSS complex subunit B2"/>
    <property type="match status" value="2"/>
</dbReference>
<protein>
    <submittedName>
        <fullName evidence="2">Nucleic acid-binding</fullName>
    </submittedName>
</protein>
<dbReference type="AlphaFoldDB" id="A0A4D6LVH7"/>
<dbReference type="GO" id="GO:0010212">
    <property type="term" value="P:response to ionizing radiation"/>
    <property type="evidence" value="ECO:0007669"/>
    <property type="project" value="TreeGrafter"/>
</dbReference>
<dbReference type="GO" id="GO:0044818">
    <property type="term" value="P:mitotic G2/M transition checkpoint"/>
    <property type="evidence" value="ECO:0007669"/>
    <property type="project" value="TreeGrafter"/>
</dbReference>
<dbReference type="InterPro" id="IPR012340">
    <property type="entry name" value="NA-bd_OB-fold"/>
</dbReference>
<evidence type="ECO:0000313" key="2">
    <source>
        <dbReference type="EMBL" id="QCD91914.1"/>
    </source>
</evidence>
<keyword evidence="1" id="KW-0238">DNA-binding</keyword>
<dbReference type="PANTHER" id="PTHR13356">
    <property type="entry name" value="OB FOLD NUCLEIC ACID BINDING PROTEIN-RELATED"/>
    <property type="match status" value="1"/>
</dbReference>
<evidence type="ECO:0000313" key="3">
    <source>
        <dbReference type="Proteomes" id="UP000501690"/>
    </source>
</evidence>
<dbReference type="GO" id="GO:0070876">
    <property type="term" value="C:SOSS complex"/>
    <property type="evidence" value="ECO:0007669"/>
    <property type="project" value="TreeGrafter"/>
</dbReference>
<dbReference type="GO" id="GO:0005694">
    <property type="term" value="C:chromosome"/>
    <property type="evidence" value="ECO:0007669"/>
    <property type="project" value="UniProtKB-ARBA"/>
</dbReference>
<reference evidence="2 3" key="1">
    <citation type="submission" date="2019-04" db="EMBL/GenBank/DDBJ databases">
        <title>An improved genome assembly and genetic linkage map for asparagus bean, Vigna unguiculata ssp. sesquipedialis.</title>
        <authorList>
            <person name="Xia Q."/>
            <person name="Zhang R."/>
            <person name="Dong Y."/>
        </authorList>
    </citation>
    <scope>NUCLEOTIDE SEQUENCE [LARGE SCALE GENOMIC DNA]</scope>
    <source>
        <tissue evidence="2">Leaf</tissue>
    </source>
</reference>
<dbReference type="PANTHER" id="PTHR13356:SF0">
    <property type="entry name" value="SOSS COMPLEX SUBUNIT B HOMOLOG"/>
    <property type="match status" value="1"/>
</dbReference>
<dbReference type="GO" id="GO:0000724">
    <property type="term" value="P:double-strand break repair via homologous recombination"/>
    <property type="evidence" value="ECO:0007669"/>
    <property type="project" value="TreeGrafter"/>
</dbReference>
<dbReference type="EMBL" id="CP039348">
    <property type="protein sequence ID" value="QCD91914.1"/>
    <property type="molecule type" value="Genomic_DNA"/>
</dbReference>